<dbReference type="PANTHER" id="PTHR11177:SF317">
    <property type="entry name" value="CHITINASE 12-RELATED"/>
    <property type="match status" value="1"/>
</dbReference>
<evidence type="ECO:0000259" key="12">
    <source>
        <dbReference type="PROSITE" id="PS51910"/>
    </source>
</evidence>
<keyword evidence="7 9" id="KW-0326">Glycosidase</keyword>
<evidence type="ECO:0000256" key="9">
    <source>
        <dbReference type="RuleBase" id="RU000489"/>
    </source>
</evidence>
<evidence type="ECO:0000256" key="3">
    <source>
        <dbReference type="ARBA" id="ARBA00012729"/>
    </source>
</evidence>
<keyword evidence="14" id="KW-1185">Reference proteome</keyword>
<reference evidence="13 14" key="2">
    <citation type="journal article" date="2022" name="Mar. Drugs">
        <title>Bioassay-Guided Fractionation Leads to the Detection of Cholic Acid Generated by the Rare Thalassomonas sp.</title>
        <authorList>
            <person name="Pheiffer F."/>
            <person name="Schneider Y.K."/>
            <person name="Hansen E.H."/>
            <person name="Andersen J.H."/>
            <person name="Isaksson J."/>
            <person name="Busche T."/>
            <person name="R C."/>
            <person name="Kalinowski J."/>
            <person name="Zyl L.V."/>
            <person name="Trindade M."/>
        </authorList>
    </citation>
    <scope>NUCLEOTIDE SEQUENCE [LARGE SCALE GENOMIC DNA]</scope>
    <source>
        <strain evidence="13 14">XOM25</strain>
    </source>
</reference>
<dbReference type="InterPro" id="IPR001223">
    <property type="entry name" value="Glyco_hydro18_cat"/>
</dbReference>
<dbReference type="GO" id="GO:0008061">
    <property type="term" value="F:chitin binding"/>
    <property type="evidence" value="ECO:0007669"/>
    <property type="project" value="InterPro"/>
</dbReference>
<feature type="signal peptide" evidence="10">
    <location>
        <begin position="1"/>
        <end position="34"/>
    </location>
</feature>
<dbReference type="InterPro" id="IPR029070">
    <property type="entry name" value="Chitinase_insertion_sf"/>
</dbReference>
<evidence type="ECO:0000256" key="4">
    <source>
        <dbReference type="ARBA" id="ARBA00022801"/>
    </source>
</evidence>
<dbReference type="CDD" id="cd11304">
    <property type="entry name" value="Cadherin_repeat"/>
    <property type="match status" value="1"/>
</dbReference>
<dbReference type="InterPro" id="IPR050314">
    <property type="entry name" value="Glycosyl_Hydrlase_18"/>
</dbReference>
<dbReference type="Gene3D" id="2.10.10.20">
    <property type="entry name" value="Carbohydrate-binding module superfamily 5/12"/>
    <property type="match status" value="2"/>
</dbReference>
<dbReference type="PROSITE" id="PS51910">
    <property type="entry name" value="GH18_2"/>
    <property type="match status" value="1"/>
</dbReference>
<feature type="chain" id="PRO_5041905586" description="chitinase" evidence="10">
    <location>
        <begin position="35"/>
        <end position="884"/>
    </location>
</feature>
<evidence type="ECO:0000256" key="5">
    <source>
        <dbReference type="ARBA" id="ARBA00023024"/>
    </source>
</evidence>
<dbReference type="GO" id="GO:0008843">
    <property type="term" value="F:endochitinase activity"/>
    <property type="evidence" value="ECO:0007669"/>
    <property type="project" value="UniProtKB-EC"/>
</dbReference>
<feature type="domain" description="GH18" evidence="12">
    <location>
        <begin position="171"/>
        <end position="601"/>
    </location>
</feature>
<dbReference type="RefSeq" id="WP_084724197.1">
    <property type="nucleotide sequence ID" value="NZ_CP059733.1"/>
</dbReference>
<comment type="catalytic activity">
    <reaction evidence="1">
        <text>Random endo-hydrolysis of N-acetyl-beta-D-glucosaminide (1-&gt;4)-beta-linkages in chitin and chitodextrins.</text>
        <dbReference type="EC" id="3.2.1.14"/>
    </reaction>
</comment>
<dbReference type="Gene3D" id="3.20.20.80">
    <property type="entry name" value="Glycosidases"/>
    <property type="match status" value="1"/>
</dbReference>
<reference evidence="13 14" key="1">
    <citation type="journal article" date="2015" name="Genome Announc.">
        <title>Draft Genome Sequences of Marine Isolates of Thalassomonas viridans and Thalassomonas actiniarum.</title>
        <authorList>
            <person name="Olonade I."/>
            <person name="van Zyl L.J."/>
            <person name="Trindade M."/>
        </authorList>
    </citation>
    <scope>NUCLEOTIDE SEQUENCE [LARGE SCALE GENOMIC DNA]</scope>
    <source>
        <strain evidence="13 14">XOM25</strain>
    </source>
</reference>
<dbReference type="InterPro" id="IPR003610">
    <property type="entry name" value="CBM5/12"/>
</dbReference>
<keyword evidence="10" id="KW-0732">Signal</keyword>
<dbReference type="SUPFAM" id="SSF51055">
    <property type="entry name" value="Carbohydrate binding domain"/>
    <property type="match status" value="2"/>
</dbReference>
<gene>
    <name evidence="13" type="ORF">SG34_010070</name>
</gene>
<dbReference type="InterPro" id="IPR002126">
    <property type="entry name" value="Cadherin-like_dom"/>
</dbReference>
<dbReference type="CDD" id="cd06548">
    <property type="entry name" value="GH18_chitinase"/>
    <property type="match status" value="1"/>
</dbReference>
<dbReference type="InterPro" id="IPR014756">
    <property type="entry name" value="Ig_E-set"/>
</dbReference>
<evidence type="ECO:0000256" key="6">
    <source>
        <dbReference type="ARBA" id="ARBA00023277"/>
    </source>
</evidence>
<sequence>MKKGRVTLNRLSREVTTALAGGAVALLSAGQAMAAPSTPSLDWQPQNYSFVEVVLDGTGSYKQLVTAKTQVDIQIKWNAWSGSGGDGYKVYFDDMLVHEGSLPAGSKSGTIEFPYHDSGRHTLTMALCEGTDCARSAGKDIVIADTDGGHLAPLVMDIDPNNNTYPKQADTVIGAYFVEWGIYGRDFDVTNIPVDNLSHLLYGFIPICGPNESLKEVENGNSWRALQTACGDSQDYEVVIHDPWAAVQKTLPGISNTDPIRGTYAQLMALKQRNPDLKILPSVGGWTLSDPFYGFTEKANRDTFVASMKQFLQTWKFYDGVDIDWEFPGGDGANPNLGNPATDGAAYVALMQELRAMLDELELETGRSYELTSAIGSGYDKIEDVDYAAAAQYMDYIFAMTYDFYGGWNNVTGHQTGVYCGSHLSTDECNGTGVDDNGEPRKGPAYTMDNAARLLLAQNVPPGKIVLGTAMYGRGWEGVYPANAGDIDNPMTAPGNGKLTGSNAQGVWEPGVIDYKGIKANMIGANGTGINGFEVGYDEQAQAAYVWNRSSGKLITYDNPRSVKVKGQYVRQHNFAGLFGWEIDADNGDILNAMHEGLAGDGTDLNNKPEVSLPANFSVNAGETLVIPVTATDRDNDPLTYQWLVDPVFNVTGENSATLTLTAPVPVQTKDYVITVVVSDGKAAVSRDAVVTVVVDTGGNTAPEVAPIADVTIDENTAVDVSVTATDAQGDALSYHWNLPVGVAITGSGASVSLSVGEVDADTDYQVSVDVSDGQLTTRSSFTITVKNKDSGNTTWLAGETYVAGDTVFYEGIEYRAKWWTRGERPDLGGPWEVVEPDGGQIRPWRADLAYNGGDKVSHNNANYQAGWWTKGEEPGTANVWRKL</sequence>
<evidence type="ECO:0000256" key="7">
    <source>
        <dbReference type="ARBA" id="ARBA00023295"/>
    </source>
</evidence>
<dbReference type="SMART" id="SM00495">
    <property type="entry name" value="ChtBD3"/>
    <property type="match status" value="2"/>
</dbReference>
<dbReference type="GO" id="GO:0016020">
    <property type="term" value="C:membrane"/>
    <property type="evidence" value="ECO:0007669"/>
    <property type="project" value="InterPro"/>
</dbReference>
<dbReference type="Gene3D" id="3.10.50.10">
    <property type="match status" value="1"/>
</dbReference>
<dbReference type="GO" id="GO:0007156">
    <property type="term" value="P:homophilic cell adhesion via plasma membrane adhesion molecules"/>
    <property type="evidence" value="ECO:0007669"/>
    <property type="project" value="InterPro"/>
</dbReference>
<evidence type="ECO:0000256" key="10">
    <source>
        <dbReference type="SAM" id="SignalP"/>
    </source>
</evidence>
<evidence type="ECO:0000256" key="8">
    <source>
        <dbReference type="ARBA" id="ARBA00023326"/>
    </source>
</evidence>
<dbReference type="PROSITE" id="PS50268">
    <property type="entry name" value="CADHERIN_2"/>
    <property type="match status" value="1"/>
</dbReference>
<dbReference type="PANTHER" id="PTHR11177">
    <property type="entry name" value="CHITINASE"/>
    <property type="match status" value="1"/>
</dbReference>
<dbReference type="AlphaFoldDB" id="A0AAF0CB39"/>
<evidence type="ECO:0000256" key="2">
    <source>
        <dbReference type="ARBA" id="ARBA00009121"/>
    </source>
</evidence>
<keyword evidence="8" id="KW-0624">Polysaccharide degradation</keyword>
<dbReference type="CDD" id="cd12215">
    <property type="entry name" value="ChiC_BD"/>
    <property type="match status" value="2"/>
</dbReference>
<proteinExistence type="inferred from homology"/>
<dbReference type="InterPro" id="IPR011583">
    <property type="entry name" value="Chitinase_II/V-like_cat"/>
</dbReference>
<dbReference type="CDD" id="cd00146">
    <property type="entry name" value="PKD"/>
    <property type="match status" value="1"/>
</dbReference>
<dbReference type="SUPFAM" id="SSF51445">
    <property type="entry name" value="(Trans)glycosidases"/>
    <property type="match status" value="1"/>
</dbReference>
<evidence type="ECO:0000256" key="1">
    <source>
        <dbReference type="ARBA" id="ARBA00000822"/>
    </source>
</evidence>
<feature type="domain" description="Cadherin" evidence="11">
    <location>
        <begin position="624"/>
        <end position="705"/>
    </location>
</feature>
<keyword evidence="5" id="KW-0146">Chitin degradation</keyword>
<evidence type="ECO:0000259" key="11">
    <source>
        <dbReference type="PROSITE" id="PS50268"/>
    </source>
</evidence>
<dbReference type="EMBL" id="CP059733">
    <property type="protein sequence ID" value="WDE07201.1"/>
    <property type="molecule type" value="Genomic_DNA"/>
</dbReference>
<dbReference type="Proteomes" id="UP000032352">
    <property type="component" value="Chromosome"/>
</dbReference>
<dbReference type="Gene3D" id="2.60.40.10">
    <property type="entry name" value="Immunoglobulins"/>
    <property type="match status" value="3"/>
</dbReference>
<protein>
    <recommendedName>
        <fullName evidence="3">chitinase</fullName>
        <ecNumber evidence="3">3.2.1.14</ecNumber>
    </recommendedName>
</protein>
<dbReference type="GO" id="GO:0000272">
    <property type="term" value="P:polysaccharide catabolic process"/>
    <property type="evidence" value="ECO:0007669"/>
    <property type="project" value="UniProtKB-KW"/>
</dbReference>
<comment type="similarity">
    <text evidence="2">Belongs to the glycosyl hydrolase 18 family. Chitinase class II subfamily.</text>
</comment>
<dbReference type="SMART" id="SM00636">
    <property type="entry name" value="Glyco_18"/>
    <property type="match status" value="1"/>
</dbReference>
<dbReference type="InterPro" id="IPR017853">
    <property type="entry name" value="GH"/>
</dbReference>
<keyword evidence="4 9" id="KW-0378">Hydrolase</keyword>
<dbReference type="GO" id="GO:0005576">
    <property type="term" value="C:extracellular region"/>
    <property type="evidence" value="ECO:0007669"/>
    <property type="project" value="InterPro"/>
</dbReference>
<dbReference type="SUPFAM" id="SSF81296">
    <property type="entry name" value="E set domains"/>
    <property type="match status" value="1"/>
</dbReference>
<evidence type="ECO:0000313" key="13">
    <source>
        <dbReference type="EMBL" id="WDE07201.1"/>
    </source>
</evidence>
<dbReference type="InterPro" id="IPR013540">
    <property type="entry name" value="ChitinaseA_N"/>
</dbReference>
<dbReference type="GO" id="GO:0030246">
    <property type="term" value="F:carbohydrate binding"/>
    <property type="evidence" value="ECO:0007669"/>
    <property type="project" value="InterPro"/>
</dbReference>
<organism evidence="13 14">
    <name type="scientific">Thalassomonas viridans</name>
    <dbReference type="NCBI Taxonomy" id="137584"/>
    <lineage>
        <taxon>Bacteria</taxon>
        <taxon>Pseudomonadati</taxon>
        <taxon>Pseudomonadota</taxon>
        <taxon>Gammaproteobacteria</taxon>
        <taxon>Alteromonadales</taxon>
        <taxon>Colwelliaceae</taxon>
        <taxon>Thalassomonas</taxon>
    </lineage>
</organism>
<dbReference type="EC" id="3.2.1.14" evidence="3"/>
<dbReference type="Pfam" id="PF08329">
    <property type="entry name" value="ChitinaseA_N"/>
    <property type="match status" value="1"/>
</dbReference>
<keyword evidence="6" id="KW-0119">Carbohydrate metabolism</keyword>
<dbReference type="GO" id="GO:0006032">
    <property type="term" value="P:chitin catabolic process"/>
    <property type="evidence" value="ECO:0007669"/>
    <property type="project" value="UniProtKB-KW"/>
</dbReference>
<accession>A0AAF0CB39</accession>
<dbReference type="Pfam" id="PF02839">
    <property type="entry name" value="CBM_5_12"/>
    <property type="match status" value="2"/>
</dbReference>
<evidence type="ECO:0000313" key="14">
    <source>
        <dbReference type="Proteomes" id="UP000032352"/>
    </source>
</evidence>
<dbReference type="GO" id="GO:0005509">
    <property type="term" value="F:calcium ion binding"/>
    <property type="evidence" value="ECO:0007669"/>
    <property type="project" value="InterPro"/>
</dbReference>
<dbReference type="Pfam" id="PF00704">
    <property type="entry name" value="Glyco_hydro_18"/>
    <property type="match status" value="1"/>
</dbReference>
<dbReference type="SUPFAM" id="SSF54556">
    <property type="entry name" value="Chitinase insertion domain"/>
    <property type="match status" value="1"/>
</dbReference>
<name>A0AAF0CB39_9GAMM</name>
<dbReference type="PROSITE" id="PS01095">
    <property type="entry name" value="GH18_1"/>
    <property type="match status" value="1"/>
</dbReference>
<dbReference type="KEGG" id="tvd:SG34_010070"/>
<dbReference type="InterPro" id="IPR013783">
    <property type="entry name" value="Ig-like_fold"/>
</dbReference>
<dbReference type="InterPro" id="IPR036573">
    <property type="entry name" value="CBM_sf_5/12"/>
</dbReference>
<dbReference type="CDD" id="cd02848">
    <property type="entry name" value="E_set_Chitinase_N"/>
    <property type="match status" value="1"/>
</dbReference>
<dbReference type="InterPro" id="IPR001579">
    <property type="entry name" value="Glyco_hydro_18_chit_AS"/>
</dbReference>